<dbReference type="Gene3D" id="1.50.10.20">
    <property type="match status" value="1"/>
</dbReference>
<dbReference type="Pfam" id="PF11974">
    <property type="entry name" value="bMG3"/>
    <property type="match status" value="1"/>
</dbReference>
<dbReference type="InterPro" id="IPR047565">
    <property type="entry name" value="Alpha-macroglob_thiol-ester_cl"/>
</dbReference>
<dbReference type="Pfam" id="PF07678">
    <property type="entry name" value="TED_complement"/>
    <property type="match status" value="1"/>
</dbReference>
<dbReference type="InterPro" id="IPR021868">
    <property type="entry name" value="Alpha_2_Macroglob_MG3"/>
</dbReference>
<feature type="compositionally biased region" description="Basic and acidic residues" evidence="3">
    <location>
        <begin position="34"/>
        <end position="57"/>
    </location>
</feature>
<feature type="signal peptide" evidence="4">
    <location>
        <begin position="1"/>
        <end position="18"/>
    </location>
</feature>
<dbReference type="SUPFAM" id="SSF48239">
    <property type="entry name" value="Terpenoid cyclases/Protein prenyltransferases"/>
    <property type="match status" value="1"/>
</dbReference>
<evidence type="ECO:0000256" key="3">
    <source>
        <dbReference type="SAM" id="MobiDB-lite"/>
    </source>
</evidence>
<dbReference type="InterPro" id="IPR051802">
    <property type="entry name" value="YfhM-like"/>
</dbReference>
<dbReference type="PROSITE" id="PS51257">
    <property type="entry name" value="PROKAR_LIPOPROTEIN"/>
    <property type="match status" value="1"/>
</dbReference>
<gene>
    <name evidence="7" type="ORF">H9Q81_01665</name>
</gene>
<dbReference type="RefSeq" id="WP_187423017.1">
    <property type="nucleotide sequence ID" value="NZ_CP060637.1"/>
</dbReference>
<feature type="region of interest" description="Disordered" evidence="3">
    <location>
        <begin position="20"/>
        <end position="57"/>
    </location>
</feature>
<evidence type="ECO:0000313" key="8">
    <source>
        <dbReference type="Proteomes" id="UP000515913"/>
    </source>
</evidence>
<keyword evidence="2 4" id="KW-0732">Signal</keyword>
<feature type="chain" id="PRO_5028853110" evidence="4">
    <location>
        <begin position="19"/>
        <end position="1627"/>
    </location>
</feature>
<evidence type="ECO:0000259" key="5">
    <source>
        <dbReference type="SMART" id="SM01359"/>
    </source>
</evidence>
<dbReference type="InterPro" id="IPR001599">
    <property type="entry name" value="Macroglobln_a2"/>
</dbReference>
<dbReference type="Pfam" id="PF01835">
    <property type="entry name" value="MG2"/>
    <property type="match status" value="1"/>
</dbReference>
<sequence length="1627" mass="184859">MKLATVCLLLAFIAGCDASNKQESKSTENQTKNLIEKNVESNNVDDKKESDTEKKNNNEIEFKVSKVSTSSGINPSIDISFTEEPKAQNLESYIKVEPHVEIRTIKMRNHIILTGPFDISKGYKITLLKGLQGEQDSFKENQVLDVTFKEAEPAFSFSNEGIILPKINENKIAFRSINIKKVNLKITKIFPNNTTQFLQDFSFKGNGNIFSYVLQDNMYKLGEVVVDKNFDLKYQKNIWNQNEIDLKNIINDKGVYIVELFFYEKDVDYNFPDSVPEWKRNYFFSNNGHIGKALLVTDMGIVAQKEKDGKLIATVLDVVNNKPLTNVVVKGISVNNQLVSEGKTDKNGEVILEKGNKIFYLTAENNNETSLLKMSDSQLSYDGFLVDGEFAKAGSRAFIYSSRGIYRPGDEINIGIIARNDKGTYPKDQPIKIDVFTPRGDKYIDGKVIKDNKDGFFTFNFTTEKTSDTGIWTIVVYTGGDQNKKFSLKVPVETVVPYKIEVDTKFPANVDIKDTTEIVGEVKSKYLFGNPAKGLNFASEINLTAQDVKFKQYKNFTFTNPTSYSPNFVLTEKGKLNDAGESKIIFKDIPKDIPTNMTLHGEVVTRVIENSGRPVINTNTIMFNKFKSYVGVEAPEDNFVKSGDKLNLEVITVSDEDGTFVPGRKIKYRIYKNEYSWWWDYYEYNDFIKSIKNDKNTVLLYEGEFESTGNPYIIDYAVQGTGEIFVEVEDMATKQSAGTTLYANTWQDPTTNKVIDKLKIETDKKAYKVGEKAVVTFEGEKGNKALITVTKSGKIINRYWKDIDDSKNSIDIEIKEDMFPNAYVTVALFQNYGKASNDRPLRLYGAVPLMVEDFSKKLELEIETPEVLHPNEKFKVKLKNKEQGKVDYTLSVVDEGLLNITNFKTPNPYNYFYSKEGLQVSAYDNYSEIIGTIFGPVHQILTPGGDEFFRSMNMAAKLNSLGFDQTERFKPLSIFKGVLSTNENGEGEVEVILPDYNGAVRVMVTAAQGTKYGMSQKKIEVKSPIIADISMPRILKIGDKFQVPVKIFAMEQDLGQIEVGFNFQGTQQKVIIDKLEKNDSKNLYFNVNVGNTIGNEEAILTIKSQKYNVEKKIDISVASNNPYTVINKIEFVKDGQVEFKLPKDSVKNSVNGQITISSRPILAIDNRINEMIKYPYGCLEQITSMAIPQLYITELSTNKNIDKEKIVENINETIRRYSAYQLPNGGFSYWPGGENESYWASIYAGQFMILAKSKGYYVPEALYENWLAFAKDLLRTGDINNEMKAYTLYVLSLGNDPEIGELNYIYDNEFDKLSEVGKWYIAGTYNNIGEEELAKKIATDLPKKIRNQKKEDYSYSYGSKLRDEAIILDIYSKIFDNIEINLYKNIVENLQSNEWLSTQTIGYSMLALGDIKKKTQDSPVKGSIVINGDEKEFTDAKGIYQISLDGTQNDIVIKGNNLFVNEYWQGIPINYQRENESSNMSIERKFYAENGKEINVDSLSVGTTFYMILSVDSTEKDSNQYYSINNVALTQIIPSGWEIENVRVLDIQYPEWIENKITGNSLDYEDIRDDRVNFFFNFNNYTKHKQNFVVKLNAVTKGEYILPGATVQAMYDSAYNAYLKGFKVEVK</sequence>
<name>A0A7G9GXP3_9FUSO</name>
<evidence type="ECO:0000313" key="7">
    <source>
        <dbReference type="EMBL" id="QNM15575.1"/>
    </source>
</evidence>
<dbReference type="GO" id="GO:0004866">
    <property type="term" value="F:endopeptidase inhibitor activity"/>
    <property type="evidence" value="ECO:0007669"/>
    <property type="project" value="InterPro"/>
</dbReference>
<dbReference type="InterPro" id="IPR008930">
    <property type="entry name" value="Terpenoid_cyclase/PrenylTrfase"/>
</dbReference>
<organism evidence="7 8">
    <name type="scientific">Fusobacterium hominis</name>
    <dbReference type="NCBI Taxonomy" id="2764326"/>
    <lineage>
        <taxon>Bacteria</taxon>
        <taxon>Fusobacteriati</taxon>
        <taxon>Fusobacteriota</taxon>
        <taxon>Fusobacteriia</taxon>
        <taxon>Fusobacteriales</taxon>
        <taxon>Fusobacteriaceae</taxon>
        <taxon>Fusobacterium</taxon>
    </lineage>
</organism>
<dbReference type="Pfam" id="PF07703">
    <property type="entry name" value="A2M_BRD"/>
    <property type="match status" value="1"/>
</dbReference>
<dbReference type="Proteomes" id="UP000515913">
    <property type="component" value="Chromosome"/>
</dbReference>
<dbReference type="GO" id="GO:0005615">
    <property type="term" value="C:extracellular space"/>
    <property type="evidence" value="ECO:0007669"/>
    <property type="project" value="InterPro"/>
</dbReference>
<comment type="similarity">
    <text evidence="1">Belongs to the protease inhibitor I39 (alpha-2-macroglobulin) family. Bacterial alpha-2-macroglobulin subfamily.</text>
</comment>
<dbReference type="KEGG" id="fho:H9Q81_01665"/>
<dbReference type="Pfam" id="PF00207">
    <property type="entry name" value="A2M"/>
    <property type="match status" value="1"/>
</dbReference>
<proteinExistence type="inferred from homology"/>
<dbReference type="InterPro" id="IPR011625">
    <property type="entry name" value="A2M_N_BRD"/>
</dbReference>
<accession>A0A7G9GXP3</accession>
<dbReference type="PANTHER" id="PTHR40094">
    <property type="entry name" value="ALPHA-2-MACROGLOBULIN HOMOLOG"/>
    <property type="match status" value="1"/>
</dbReference>
<dbReference type="Pfam" id="PF17972">
    <property type="entry name" value="bMG5"/>
    <property type="match status" value="1"/>
</dbReference>
<dbReference type="InterPro" id="IPR002890">
    <property type="entry name" value="MG2"/>
</dbReference>
<reference evidence="7 8" key="1">
    <citation type="submission" date="2020-08" db="EMBL/GenBank/DDBJ databases">
        <authorList>
            <person name="Liu C."/>
            <person name="Sun Q."/>
        </authorList>
    </citation>
    <scope>NUCLEOTIDE SEQUENCE [LARGE SCALE GENOMIC DNA]</scope>
    <source>
        <strain evidence="7 8">NSJ-57</strain>
    </source>
</reference>
<evidence type="ECO:0000256" key="4">
    <source>
        <dbReference type="SAM" id="SignalP"/>
    </source>
</evidence>
<dbReference type="InterPro" id="IPR041246">
    <property type="entry name" value="Bact_MG10"/>
</dbReference>
<dbReference type="SMART" id="SM01360">
    <property type="entry name" value="A2M"/>
    <property type="match status" value="1"/>
</dbReference>
<dbReference type="Pfam" id="PF17973">
    <property type="entry name" value="bMG10"/>
    <property type="match status" value="1"/>
</dbReference>
<dbReference type="SMART" id="SM01359">
    <property type="entry name" value="A2M_N_2"/>
    <property type="match status" value="1"/>
</dbReference>
<dbReference type="SMART" id="SM01419">
    <property type="entry name" value="Thiol-ester_cl"/>
    <property type="match status" value="1"/>
</dbReference>
<evidence type="ECO:0000256" key="2">
    <source>
        <dbReference type="ARBA" id="ARBA00022729"/>
    </source>
</evidence>
<evidence type="ECO:0000259" key="6">
    <source>
        <dbReference type="SMART" id="SM01360"/>
    </source>
</evidence>
<dbReference type="InterPro" id="IPR041203">
    <property type="entry name" value="Bact_A2M_MG5"/>
</dbReference>
<feature type="domain" description="Alpha-2-macroglobulin" evidence="6">
    <location>
        <begin position="973"/>
        <end position="1061"/>
    </location>
</feature>
<dbReference type="InterPro" id="IPR011626">
    <property type="entry name" value="Alpha-macroglobulin_TED"/>
</dbReference>
<dbReference type="CDD" id="cd02891">
    <property type="entry name" value="A2M_like"/>
    <property type="match status" value="1"/>
</dbReference>
<dbReference type="InterPro" id="IPR049120">
    <property type="entry name" value="A2M_bMG2"/>
</dbReference>
<dbReference type="Pfam" id="PF21142">
    <property type="entry name" value="A2M_bMG2"/>
    <property type="match status" value="1"/>
</dbReference>
<protein>
    <submittedName>
        <fullName evidence="7">Alpha-2-macroglobulin family protein</fullName>
    </submittedName>
</protein>
<feature type="domain" description="Alpha-2-macroglobulin bait region" evidence="5">
    <location>
        <begin position="758"/>
        <end position="900"/>
    </location>
</feature>
<keyword evidence="8" id="KW-1185">Reference proteome</keyword>
<evidence type="ECO:0000256" key="1">
    <source>
        <dbReference type="ARBA" id="ARBA00010556"/>
    </source>
</evidence>
<dbReference type="PANTHER" id="PTHR40094:SF1">
    <property type="entry name" value="UBIQUITIN DOMAIN-CONTAINING PROTEIN"/>
    <property type="match status" value="1"/>
</dbReference>
<dbReference type="EMBL" id="CP060637">
    <property type="protein sequence ID" value="QNM15575.1"/>
    <property type="molecule type" value="Genomic_DNA"/>
</dbReference>
<dbReference type="Gene3D" id="2.60.40.1930">
    <property type="match status" value="1"/>
</dbReference>